<dbReference type="Pfam" id="PF03279">
    <property type="entry name" value="Lip_A_acyltrans"/>
    <property type="match status" value="1"/>
</dbReference>
<evidence type="ECO:0000256" key="2">
    <source>
        <dbReference type="ARBA" id="ARBA00022475"/>
    </source>
</evidence>
<dbReference type="Proteomes" id="UP001225596">
    <property type="component" value="Unassembled WGS sequence"/>
</dbReference>
<keyword evidence="8" id="KW-1185">Reference proteome</keyword>
<dbReference type="InterPro" id="IPR004960">
    <property type="entry name" value="LipA_acyltrans"/>
</dbReference>
<sequence>MLVNLFKFLSKFPLPILHSIGATLGRLVYLFSSSYRKRLKDNIGRAGYSGLMSAAVAESGKSIAELPFIWCAPSPRVLQTATVENWELVQAALDARQGVIFLTPHLGCFEIIAQAIAARTPLTALYRPPRKAALKPLIEQARARHNLELAPANLSGVRTLLKTLKKGGAIGLLPDQVPQNGEGVWADFFGRPAYTMTLPAKLHGMTGAPIILSYAERKPHGAGYLIRFVRFTGELNGSAEDQARAINAAMEQLIARCPQQYFWSYHRYKRPSGVERPPQEGAA</sequence>
<keyword evidence="4" id="KW-0808">Transferase</keyword>
<dbReference type="PIRSF" id="PIRSF026649">
    <property type="entry name" value="MsbB"/>
    <property type="match status" value="1"/>
</dbReference>
<accession>A0ABU1BL74</accession>
<protein>
    <submittedName>
        <fullName evidence="7">Lysophospholipid acyltransferase family protein</fullName>
    </submittedName>
</protein>
<dbReference type="NCBIfam" id="NF006487">
    <property type="entry name" value="PRK08905.1"/>
    <property type="match status" value="1"/>
</dbReference>
<name>A0ABU1BL74_9BURK</name>
<dbReference type="RefSeq" id="WP_338434894.1">
    <property type="nucleotide sequence ID" value="NZ_JAUYVH010000001.1"/>
</dbReference>
<comment type="caution">
    <text evidence="7">The sequence shown here is derived from an EMBL/GenBank/DDBJ whole genome shotgun (WGS) entry which is preliminary data.</text>
</comment>
<keyword evidence="3" id="KW-0997">Cell inner membrane</keyword>
<evidence type="ECO:0000313" key="8">
    <source>
        <dbReference type="Proteomes" id="UP001225596"/>
    </source>
</evidence>
<organism evidence="7 8">
    <name type="scientific">Keguizhuia sedimenti</name>
    <dbReference type="NCBI Taxonomy" id="3064264"/>
    <lineage>
        <taxon>Bacteria</taxon>
        <taxon>Pseudomonadati</taxon>
        <taxon>Pseudomonadota</taxon>
        <taxon>Betaproteobacteria</taxon>
        <taxon>Burkholderiales</taxon>
        <taxon>Oxalobacteraceae</taxon>
        <taxon>Keguizhuia</taxon>
    </lineage>
</organism>
<evidence type="ECO:0000256" key="5">
    <source>
        <dbReference type="ARBA" id="ARBA00023136"/>
    </source>
</evidence>
<evidence type="ECO:0000256" key="6">
    <source>
        <dbReference type="ARBA" id="ARBA00023315"/>
    </source>
</evidence>
<comment type="subcellular location">
    <subcellularLocation>
        <location evidence="1">Cell inner membrane</location>
    </subcellularLocation>
</comment>
<dbReference type="GO" id="GO:0016746">
    <property type="term" value="F:acyltransferase activity"/>
    <property type="evidence" value="ECO:0007669"/>
    <property type="project" value="UniProtKB-KW"/>
</dbReference>
<dbReference type="PANTHER" id="PTHR30606">
    <property type="entry name" value="LIPID A BIOSYNTHESIS LAUROYL ACYLTRANSFERASE"/>
    <property type="match status" value="1"/>
</dbReference>
<proteinExistence type="predicted"/>
<evidence type="ECO:0000256" key="4">
    <source>
        <dbReference type="ARBA" id="ARBA00022679"/>
    </source>
</evidence>
<dbReference type="EMBL" id="JAUYVH010000001">
    <property type="protein sequence ID" value="MDQ9169073.1"/>
    <property type="molecule type" value="Genomic_DNA"/>
</dbReference>
<keyword evidence="5" id="KW-0472">Membrane</keyword>
<dbReference type="CDD" id="cd07984">
    <property type="entry name" value="LPLAT_LABLAT-like"/>
    <property type="match status" value="1"/>
</dbReference>
<keyword evidence="2" id="KW-1003">Cell membrane</keyword>
<dbReference type="PANTHER" id="PTHR30606:SF10">
    <property type="entry name" value="PHOSPHATIDYLINOSITOL MANNOSIDE ACYLTRANSFERASE"/>
    <property type="match status" value="1"/>
</dbReference>
<evidence type="ECO:0000313" key="7">
    <source>
        <dbReference type="EMBL" id="MDQ9169073.1"/>
    </source>
</evidence>
<keyword evidence="6 7" id="KW-0012">Acyltransferase</keyword>
<reference evidence="7 8" key="1">
    <citation type="submission" date="2023-08" db="EMBL/GenBank/DDBJ databases">
        <title>Oxalobacteraceae gen .nov., isolated from river sludge outside the plant.</title>
        <authorList>
            <person name="Zhao S.Y."/>
        </authorList>
    </citation>
    <scope>NUCLEOTIDE SEQUENCE [LARGE SCALE GENOMIC DNA]</scope>
    <source>
        <strain evidence="7 8">R-40</strain>
    </source>
</reference>
<evidence type="ECO:0000256" key="3">
    <source>
        <dbReference type="ARBA" id="ARBA00022519"/>
    </source>
</evidence>
<evidence type="ECO:0000256" key="1">
    <source>
        <dbReference type="ARBA" id="ARBA00004533"/>
    </source>
</evidence>
<gene>
    <name evidence="7" type="ORF">Q8A64_01480</name>
</gene>